<dbReference type="InterPro" id="IPR029068">
    <property type="entry name" value="Glyas_Bleomycin-R_OHBP_Dase"/>
</dbReference>
<evidence type="ECO:0000313" key="3">
    <source>
        <dbReference type="Proteomes" id="UP001595923"/>
    </source>
</evidence>
<dbReference type="Proteomes" id="UP001595923">
    <property type="component" value="Unassembled WGS sequence"/>
</dbReference>
<protein>
    <submittedName>
        <fullName evidence="2">Uncharacterized protein</fullName>
    </submittedName>
</protein>
<name>A0ABV9DS74_9ACTN</name>
<dbReference type="RefSeq" id="WP_378571643.1">
    <property type="nucleotide sequence ID" value="NZ_JBHSFQ010000003.1"/>
</dbReference>
<organism evidence="2 3">
    <name type="scientific">Nocardiopsis mangrovi</name>
    <dbReference type="NCBI Taxonomy" id="1179818"/>
    <lineage>
        <taxon>Bacteria</taxon>
        <taxon>Bacillati</taxon>
        <taxon>Actinomycetota</taxon>
        <taxon>Actinomycetes</taxon>
        <taxon>Streptosporangiales</taxon>
        <taxon>Nocardiopsidaceae</taxon>
        <taxon>Nocardiopsis</taxon>
    </lineage>
</organism>
<evidence type="ECO:0000313" key="2">
    <source>
        <dbReference type="EMBL" id="MFC4561021.1"/>
    </source>
</evidence>
<sequence length="134" mass="15116">MNEQHHAPRLRRTRSDPSGPVERRRALIRVFVPPGALESGITRYERREGVPAGERSVFPAARVRSAVVGRYLLIEGDEESLRPFRDTAEARLLDRLRPYFDRIAAEGAEVIIPQRHPDGTVAGYLCHRPPGDGR</sequence>
<comment type="caution">
    <text evidence="2">The sequence shown here is derived from an EMBL/GenBank/DDBJ whole genome shotgun (WGS) entry which is preliminary data.</text>
</comment>
<reference evidence="3" key="1">
    <citation type="journal article" date="2019" name="Int. J. Syst. Evol. Microbiol.">
        <title>The Global Catalogue of Microorganisms (GCM) 10K type strain sequencing project: providing services to taxonomists for standard genome sequencing and annotation.</title>
        <authorList>
            <consortium name="The Broad Institute Genomics Platform"/>
            <consortium name="The Broad Institute Genome Sequencing Center for Infectious Disease"/>
            <person name="Wu L."/>
            <person name="Ma J."/>
        </authorList>
    </citation>
    <scope>NUCLEOTIDE SEQUENCE [LARGE SCALE GENOMIC DNA]</scope>
    <source>
        <strain evidence="3">XZYJ18</strain>
    </source>
</reference>
<gene>
    <name evidence="2" type="ORF">ACFO4E_04020</name>
</gene>
<accession>A0ABV9DS74</accession>
<proteinExistence type="predicted"/>
<evidence type="ECO:0000256" key="1">
    <source>
        <dbReference type="SAM" id="MobiDB-lite"/>
    </source>
</evidence>
<feature type="region of interest" description="Disordered" evidence="1">
    <location>
        <begin position="1"/>
        <end position="21"/>
    </location>
</feature>
<dbReference type="Gene3D" id="3.10.180.10">
    <property type="entry name" value="2,3-Dihydroxybiphenyl 1,2-Dioxygenase, domain 1"/>
    <property type="match status" value="1"/>
</dbReference>
<keyword evidence="3" id="KW-1185">Reference proteome</keyword>
<dbReference type="EMBL" id="JBHSFQ010000003">
    <property type="protein sequence ID" value="MFC4561021.1"/>
    <property type="molecule type" value="Genomic_DNA"/>
</dbReference>